<evidence type="ECO:0000256" key="1">
    <source>
        <dbReference type="SAM" id="SignalP"/>
    </source>
</evidence>
<evidence type="ECO:0008006" key="4">
    <source>
        <dbReference type="Google" id="ProtNLM"/>
    </source>
</evidence>
<organism evidence="2 3">
    <name type="scientific">Streptomyces mirabilis</name>
    <dbReference type="NCBI Taxonomy" id="68239"/>
    <lineage>
        <taxon>Bacteria</taxon>
        <taxon>Bacillati</taxon>
        <taxon>Actinomycetota</taxon>
        <taxon>Actinomycetes</taxon>
        <taxon>Kitasatosporales</taxon>
        <taxon>Streptomycetaceae</taxon>
        <taxon>Streptomyces</taxon>
    </lineage>
</organism>
<dbReference type="Proteomes" id="UP000181942">
    <property type="component" value="Unassembled WGS sequence"/>
</dbReference>
<dbReference type="EMBL" id="FONR01000005">
    <property type="protein sequence ID" value="SFF27813.1"/>
    <property type="molecule type" value="Genomic_DNA"/>
</dbReference>
<name>A0A1I2HEJ8_9ACTN</name>
<evidence type="ECO:0000313" key="2">
    <source>
        <dbReference type="EMBL" id="SFF27813.1"/>
    </source>
</evidence>
<sequence length="121" mass="12772">MHRKAIILFFGAATIAGTVAMGGVAEAATPNSTTADVTHHVVWQSGKASPMHVPNHGFNTYSFNGVSWRATVTVDYGRSGAWTHCSDGTDIHGPLQGPGFWDFGGSCSGHGTITQYGWYDG</sequence>
<proteinExistence type="predicted"/>
<evidence type="ECO:0000313" key="3">
    <source>
        <dbReference type="Proteomes" id="UP000181942"/>
    </source>
</evidence>
<dbReference type="OrthoDB" id="3482644at2"/>
<dbReference type="AlphaFoldDB" id="A0A1I2HEJ8"/>
<feature type="chain" id="PRO_5010271380" description="Bacteriocin (Lactococcin_972)" evidence="1">
    <location>
        <begin position="28"/>
        <end position="121"/>
    </location>
</feature>
<accession>A0A1I2HEJ8</accession>
<gene>
    <name evidence="2" type="ORF">SAMN02787118_10582</name>
</gene>
<keyword evidence="1" id="KW-0732">Signal</keyword>
<feature type="signal peptide" evidence="1">
    <location>
        <begin position="1"/>
        <end position="27"/>
    </location>
</feature>
<protein>
    <recommendedName>
        <fullName evidence="4">Bacteriocin (Lactococcin_972)</fullName>
    </recommendedName>
</protein>
<reference evidence="2 3" key="1">
    <citation type="submission" date="2016-10" db="EMBL/GenBank/DDBJ databases">
        <authorList>
            <person name="de Groot N.N."/>
        </authorList>
    </citation>
    <scope>NUCLEOTIDE SEQUENCE [LARGE SCALE GENOMIC DNA]</scope>
    <source>
        <strain evidence="2 3">OK461</strain>
    </source>
</reference>
<dbReference type="RefSeq" id="WP_075027942.1">
    <property type="nucleotide sequence ID" value="NZ_FONR01000005.1"/>
</dbReference>